<evidence type="ECO:0000313" key="1">
    <source>
        <dbReference type="EMBL" id="QGM44417.1"/>
    </source>
</evidence>
<organism evidence="1 2">
    <name type="scientific">Methylocystis heyeri</name>
    <dbReference type="NCBI Taxonomy" id="391905"/>
    <lineage>
        <taxon>Bacteria</taxon>
        <taxon>Pseudomonadati</taxon>
        <taxon>Pseudomonadota</taxon>
        <taxon>Alphaproteobacteria</taxon>
        <taxon>Hyphomicrobiales</taxon>
        <taxon>Methylocystaceae</taxon>
        <taxon>Methylocystis</taxon>
    </lineage>
</organism>
<dbReference type="EMBL" id="CP046052">
    <property type="protein sequence ID" value="QGM44417.1"/>
    <property type="molecule type" value="Genomic_DNA"/>
</dbReference>
<dbReference type="OrthoDB" id="7721587at2"/>
<evidence type="ECO:0000313" key="2">
    <source>
        <dbReference type="Proteomes" id="UP000309061"/>
    </source>
</evidence>
<proteinExistence type="predicted"/>
<dbReference type="RefSeq" id="WP_136494721.1">
    <property type="nucleotide sequence ID" value="NZ_CP046052.1"/>
</dbReference>
<name>A0A6B8K9M4_9HYPH</name>
<dbReference type="InterPro" id="IPR038128">
    <property type="entry name" value="Gamma_PGA_hydro_sf"/>
</dbReference>
<accession>A0A6B8K9M4</accession>
<gene>
    <name evidence="1" type="ORF">H2LOC_001165</name>
</gene>
<protein>
    <submittedName>
        <fullName evidence="1">Replication protein</fullName>
    </submittedName>
</protein>
<dbReference type="KEGG" id="mhey:H2LOC_001165"/>
<dbReference type="AlphaFoldDB" id="A0A6B8K9M4"/>
<dbReference type="Proteomes" id="UP000309061">
    <property type="component" value="Chromosome"/>
</dbReference>
<dbReference type="InterPro" id="IPR008585">
    <property type="entry name" value="Gamma_PGA_hydro"/>
</dbReference>
<dbReference type="Pfam" id="PF05908">
    <property type="entry name" value="Gamma_PGA_hydro"/>
    <property type="match status" value="1"/>
</dbReference>
<dbReference type="Gene3D" id="3.40.630.100">
    <property type="entry name" value="Poly-gamma-glutamate hydrolase, zinc-binding motif"/>
    <property type="match status" value="1"/>
</dbReference>
<keyword evidence="2" id="KW-1185">Reference proteome</keyword>
<reference evidence="1 2" key="1">
    <citation type="submission" date="2019-11" db="EMBL/GenBank/DDBJ databases">
        <title>The genome sequence of Methylocystis heyeri.</title>
        <authorList>
            <person name="Oshkin I.Y."/>
            <person name="Miroshnikov K."/>
            <person name="Dedysh S.N."/>
        </authorList>
    </citation>
    <scope>NUCLEOTIDE SEQUENCE [LARGE SCALE GENOMIC DNA]</scope>
    <source>
        <strain evidence="1 2">H2</strain>
    </source>
</reference>
<sequence>MSDKYSCYAELLAREREGASFRVRVKDRCSSVSVVAPHGGRIEPGTSETAALIAAEDFSLYCFESLLPGGRLHITSARFDEPRGLALVEASEIAIAIHGRADAGDGQTIWMGGLRLDMRDRIGAALERAGFPVSVDHHMQGRHPENICNRGRLRAGIQVELPRSLRNRFRGDAFARDVFAKAVRGPLLDWEQKHSEALAYPAR</sequence>